<evidence type="ECO:0000256" key="1">
    <source>
        <dbReference type="ARBA" id="ARBA00022801"/>
    </source>
</evidence>
<dbReference type="PANTHER" id="PTHR22946:SF9">
    <property type="entry name" value="POLYKETIDE TRANSFERASE AF380"/>
    <property type="match status" value="1"/>
</dbReference>
<evidence type="ECO:0000313" key="4">
    <source>
        <dbReference type="EMBL" id="CAD9509919.1"/>
    </source>
</evidence>
<dbReference type="InterPro" id="IPR050261">
    <property type="entry name" value="FrsA_esterase"/>
</dbReference>
<keyword evidence="2" id="KW-0812">Transmembrane</keyword>
<accession>A0A6U9HVE3</accession>
<evidence type="ECO:0000259" key="3">
    <source>
        <dbReference type="Pfam" id="PF00326"/>
    </source>
</evidence>
<dbReference type="PANTHER" id="PTHR22946">
    <property type="entry name" value="DIENELACTONE HYDROLASE DOMAIN-CONTAINING PROTEIN-RELATED"/>
    <property type="match status" value="1"/>
</dbReference>
<sequence length="430" mass="45952">MAILPGMHGSQEDEKAKSQCCQSCCWCARCPTSTRGRTLCGVGVCCALFAVFMLLLAVGLGTIGGGAITTLAAGVREDAGPGRTPVNGIRKTWLPGEEGCNYLGNKTDQEIDACGNGCYDATFISQVDAFYASSGFKSVNMSSRAGPAGQAVVELQAWYIPPAAGTASGDGPAPRVVVCHGTNQNNQKFEALIAGVLLSSAGFGVLMPSLRDHGASGSSDHGLFSWGWDYPYDVLGAWDYAKDDPEGVMGGTVQPDKVGLMGFSMGGFTVVNAFGMEKRVPAVWADAPVFSVKDIILLEMRKVIGPLALYGSQFAWAFANQKVELHYNHPAKVLPGDANGRKVYLVHNPSDKTVPTSQHDKMVEALSADTTPTLTGTWVKDSVCNNDTHRILHLQFPSEYRERLCLFWTEVFGQSQARCTNGSMIDLASR</sequence>
<organism evidence="4">
    <name type="scientific">Zooxanthella nutricula</name>
    <dbReference type="NCBI Taxonomy" id="1333877"/>
    <lineage>
        <taxon>Eukaryota</taxon>
        <taxon>Sar</taxon>
        <taxon>Alveolata</taxon>
        <taxon>Dinophyceae</taxon>
        <taxon>Peridiniales</taxon>
        <taxon>Peridiniales incertae sedis</taxon>
        <taxon>Zooxanthella</taxon>
    </lineage>
</organism>
<dbReference type="GO" id="GO:0006508">
    <property type="term" value="P:proteolysis"/>
    <property type="evidence" value="ECO:0007669"/>
    <property type="project" value="InterPro"/>
</dbReference>
<name>A0A6U9HVE3_9DINO</name>
<dbReference type="EMBL" id="HBGW01010308">
    <property type="protein sequence ID" value="CAD9509919.1"/>
    <property type="molecule type" value="Transcribed_RNA"/>
</dbReference>
<keyword evidence="2" id="KW-0472">Membrane</keyword>
<dbReference type="GO" id="GO:0016788">
    <property type="term" value="F:hydrolase activity, acting on ester bonds"/>
    <property type="evidence" value="ECO:0007669"/>
    <property type="project" value="UniProtKB-ARBA"/>
</dbReference>
<protein>
    <recommendedName>
        <fullName evidence="3">Peptidase S9 prolyl oligopeptidase catalytic domain-containing protein</fullName>
    </recommendedName>
</protein>
<gene>
    <name evidence="4" type="ORF">BRAN1462_LOCUS6607</name>
</gene>
<evidence type="ECO:0000256" key="2">
    <source>
        <dbReference type="SAM" id="Phobius"/>
    </source>
</evidence>
<feature type="transmembrane region" description="Helical" evidence="2">
    <location>
        <begin position="39"/>
        <end position="60"/>
    </location>
</feature>
<feature type="domain" description="Peptidase S9 prolyl oligopeptidase catalytic" evidence="3">
    <location>
        <begin position="197"/>
        <end position="413"/>
    </location>
</feature>
<dbReference type="GO" id="GO:0008236">
    <property type="term" value="F:serine-type peptidase activity"/>
    <property type="evidence" value="ECO:0007669"/>
    <property type="project" value="InterPro"/>
</dbReference>
<dbReference type="InterPro" id="IPR001375">
    <property type="entry name" value="Peptidase_S9_cat"/>
</dbReference>
<dbReference type="SUPFAM" id="SSF53474">
    <property type="entry name" value="alpha/beta-Hydrolases"/>
    <property type="match status" value="1"/>
</dbReference>
<reference evidence="4" key="1">
    <citation type="submission" date="2021-01" db="EMBL/GenBank/DDBJ databases">
        <authorList>
            <person name="Corre E."/>
            <person name="Pelletier E."/>
            <person name="Niang G."/>
            <person name="Scheremetjew M."/>
            <person name="Finn R."/>
            <person name="Kale V."/>
            <person name="Holt S."/>
            <person name="Cochrane G."/>
            <person name="Meng A."/>
            <person name="Brown T."/>
            <person name="Cohen L."/>
        </authorList>
    </citation>
    <scope>NUCLEOTIDE SEQUENCE</scope>
    <source>
        <strain evidence="4">RCC3387</strain>
    </source>
</reference>
<dbReference type="Pfam" id="PF00326">
    <property type="entry name" value="Peptidase_S9"/>
    <property type="match status" value="1"/>
</dbReference>
<proteinExistence type="predicted"/>
<keyword evidence="1" id="KW-0378">Hydrolase</keyword>
<dbReference type="AlphaFoldDB" id="A0A6U9HVE3"/>
<dbReference type="Gene3D" id="3.40.50.1820">
    <property type="entry name" value="alpha/beta hydrolase"/>
    <property type="match status" value="1"/>
</dbReference>
<dbReference type="InterPro" id="IPR029058">
    <property type="entry name" value="AB_hydrolase_fold"/>
</dbReference>
<keyword evidence="2" id="KW-1133">Transmembrane helix</keyword>